<evidence type="ECO:0000313" key="2">
    <source>
        <dbReference type="EMBL" id="OAV96976.1"/>
    </source>
</evidence>
<dbReference type="OrthoDB" id="10620038at2759"/>
<dbReference type="Proteomes" id="UP000005240">
    <property type="component" value="Unassembled WGS sequence"/>
</dbReference>
<reference evidence="2" key="2">
    <citation type="submission" date="2016-05" db="EMBL/GenBank/DDBJ databases">
        <title>Comparative analysis highlights variable genome content of wheat rusts and divergence of the mating loci.</title>
        <authorList>
            <person name="Cuomo C.A."/>
            <person name="Bakkeren G."/>
            <person name="Szabo L."/>
            <person name="Khalil H."/>
            <person name="Joly D."/>
            <person name="Goldberg J."/>
            <person name="Young S."/>
            <person name="Zeng Q."/>
            <person name="Fellers J."/>
        </authorList>
    </citation>
    <scope>NUCLEOTIDE SEQUENCE [LARGE SCALE GENOMIC DNA]</scope>
    <source>
        <strain evidence="2">1-1 BBBD Race 1</strain>
    </source>
</reference>
<reference evidence="2" key="1">
    <citation type="submission" date="2009-11" db="EMBL/GenBank/DDBJ databases">
        <authorList>
            <consortium name="The Broad Institute Genome Sequencing Platform"/>
            <person name="Ward D."/>
            <person name="Feldgarden M."/>
            <person name="Earl A."/>
            <person name="Young S.K."/>
            <person name="Zeng Q."/>
            <person name="Koehrsen M."/>
            <person name="Alvarado L."/>
            <person name="Berlin A."/>
            <person name="Bochicchio J."/>
            <person name="Borenstein D."/>
            <person name="Chapman S.B."/>
            <person name="Chen Z."/>
            <person name="Engels R."/>
            <person name="Freedman E."/>
            <person name="Gellesch M."/>
            <person name="Goldberg J."/>
            <person name="Griggs A."/>
            <person name="Gujja S."/>
            <person name="Heilman E."/>
            <person name="Heiman D."/>
            <person name="Hepburn T."/>
            <person name="Howarth C."/>
            <person name="Jen D."/>
            <person name="Larson L."/>
            <person name="Lewis B."/>
            <person name="Mehta T."/>
            <person name="Park D."/>
            <person name="Pearson M."/>
            <person name="Roberts A."/>
            <person name="Saif S."/>
            <person name="Shea T."/>
            <person name="Shenoy N."/>
            <person name="Sisk P."/>
            <person name="Stolte C."/>
            <person name="Sykes S."/>
            <person name="Thomson T."/>
            <person name="Walk T."/>
            <person name="White J."/>
            <person name="Yandava C."/>
            <person name="Izard J."/>
            <person name="Baranova O.V."/>
            <person name="Blanton J.M."/>
            <person name="Tanner A.C."/>
            <person name="Dewhirst F.E."/>
            <person name="Haas B."/>
            <person name="Nusbaum C."/>
            <person name="Birren B."/>
        </authorList>
    </citation>
    <scope>NUCLEOTIDE SEQUENCE [LARGE SCALE GENOMIC DNA]</scope>
    <source>
        <strain evidence="2">1-1 BBBD Race 1</strain>
    </source>
</reference>
<name>A0A0C4EH60_PUCT1</name>
<organism evidence="2">
    <name type="scientific">Puccinia triticina (isolate 1-1 / race 1 (BBBD))</name>
    <name type="common">Brown leaf rust fungus</name>
    <dbReference type="NCBI Taxonomy" id="630390"/>
    <lineage>
        <taxon>Eukaryota</taxon>
        <taxon>Fungi</taxon>
        <taxon>Dikarya</taxon>
        <taxon>Basidiomycota</taxon>
        <taxon>Pucciniomycotina</taxon>
        <taxon>Pucciniomycetes</taxon>
        <taxon>Pucciniales</taxon>
        <taxon>Pucciniaceae</taxon>
        <taxon>Puccinia</taxon>
    </lineage>
</organism>
<gene>
    <name evidence="2" type="ORF">PTTG_00076</name>
</gene>
<evidence type="ECO:0000256" key="1">
    <source>
        <dbReference type="SAM" id="MobiDB-lite"/>
    </source>
</evidence>
<dbReference type="EMBL" id="ADAS02000016">
    <property type="protein sequence ID" value="OAV96976.1"/>
    <property type="molecule type" value="Genomic_DNA"/>
</dbReference>
<reference evidence="3" key="4">
    <citation type="submission" date="2025-05" db="UniProtKB">
        <authorList>
            <consortium name="EnsemblFungi"/>
        </authorList>
    </citation>
    <scope>IDENTIFICATION</scope>
    <source>
        <strain evidence="3">isolate 1-1 / race 1 (BBBD)</strain>
    </source>
</reference>
<protein>
    <submittedName>
        <fullName evidence="2 3">Uncharacterized protein</fullName>
    </submittedName>
</protein>
<dbReference type="EnsemblFungi" id="PTTG_00076-t43_1">
    <property type="protein sequence ID" value="PTTG_00076-t43_1-p1"/>
    <property type="gene ID" value="PTTG_00076"/>
</dbReference>
<reference evidence="3 4" key="3">
    <citation type="journal article" date="2017" name="G3 (Bethesda)">
        <title>Comparative analysis highlights variable genome content of wheat rusts and divergence of the mating loci.</title>
        <authorList>
            <person name="Cuomo C.A."/>
            <person name="Bakkeren G."/>
            <person name="Khalil H.B."/>
            <person name="Panwar V."/>
            <person name="Joly D."/>
            <person name="Linning R."/>
            <person name="Sakthikumar S."/>
            <person name="Song X."/>
            <person name="Adiconis X."/>
            <person name="Fan L."/>
            <person name="Goldberg J.M."/>
            <person name="Levin J.Z."/>
            <person name="Young S."/>
            <person name="Zeng Q."/>
            <person name="Anikster Y."/>
            <person name="Bruce M."/>
            <person name="Wang M."/>
            <person name="Yin C."/>
            <person name="McCallum B."/>
            <person name="Szabo L.J."/>
            <person name="Hulbert S."/>
            <person name="Chen X."/>
            <person name="Fellers J.P."/>
        </authorList>
    </citation>
    <scope>NUCLEOTIDE SEQUENCE</scope>
    <source>
        <strain evidence="4">Isolate 1-1 / race 1 (BBBD)</strain>
        <strain evidence="3">isolate 1-1 / race 1 (BBBD)</strain>
    </source>
</reference>
<sequence>MYTGSSAAEDPSEGPSAGAQAVATLTDLVTELGCIHKTAQHLTGSHETGVFINPENPNEFFHMTPKRIALWAKAIRNNPGEVTLRVPPKLDSFQFKTKDNMLPPPPPVLAQPPTPVLEAALQFPNSFGVAMPHEMIFNPMHMAPASSMAIPPLMHAGTSQKIPGTPEHPKQALSPSTPTHDDSSIEEFLQFAYVNLESPKVCNRMSALGITHWTMFKWFKADKLASKGIPKGPA</sequence>
<dbReference type="AlphaFoldDB" id="A0A0C4EH60"/>
<dbReference type="VEuPathDB" id="FungiDB:PTTG_00076"/>
<proteinExistence type="predicted"/>
<accession>A0A0C4EH60</accession>
<evidence type="ECO:0000313" key="4">
    <source>
        <dbReference type="Proteomes" id="UP000005240"/>
    </source>
</evidence>
<keyword evidence="4" id="KW-1185">Reference proteome</keyword>
<feature type="region of interest" description="Disordered" evidence="1">
    <location>
        <begin position="155"/>
        <end position="182"/>
    </location>
</feature>
<evidence type="ECO:0000313" key="3">
    <source>
        <dbReference type="EnsemblFungi" id="PTTG_00076-t43_1-p1"/>
    </source>
</evidence>